<dbReference type="SUPFAM" id="SSF57845">
    <property type="entry name" value="B-box zinc-binding domain"/>
    <property type="match status" value="1"/>
</dbReference>
<dbReference type="Pfam" id="PF25600">
    <property type="entry name" value="TRIM_CC"/>
    <property type="match status" value="1"/>
</dbReference>
<evidence type="ECO:0000313" key="5">
    <source>
        <dbReference type="Proteomes" id="UP000683360"/>
    </source>
</evidence>
<dbReference type="Gene3D" id="3.30.160.60">
    <property type="entry name" value="Classic Zinc Finger"/>
    <property type="match status" value="1"/>
</dbReference>
<name>A0A8S3TIF2_MYTED</name>
<keyword evidence="5" id="KW-1185">Reference proteome</keyword>
<dbReference type="EMBL" id="CAJPWZ010002206">
    <property type="protein sequence ID" value="CAG2233371.1"/>
    <property type="molecule type" value="Genomic_DNA"/>
</dbReference>
<accession>A0A8S3TIF2</accession>
<sequence>MSLNRGIQLSYASSEDLLSSVINAYKELTMDRVHDEALSDLTPNQIREITESSLDFADSGMPNEYTFNRRLQNTEAPRITEENIMCELHGHCELTHFCRKCEVPVCQLCRPSLKHKGHRTKRIGVAVEERKRELNDKYIKMEQDKIKALRRNLAFVQNEKSNVRASCDEVVARIRQRCAYMKSVLDTIANNFVKEVYYKKKDCLQQYTNIQKEIESEIKEGDCDLKRMLHLSESPNDQQFLKDFKDLKEKPSVVRKVPNIWKEYVKFDHGRLSVEELSDKFGSVMFVVATDGGAFTYESKRQNGRLSCRTKTSFRCERKKVETDDDEQGGSINSIVKHGNSLWVNSGLNSKSISLVNENGKTIKSLPLRFKIEDITCSKKGELIISSFRDKVIRKVSNTGVTSDLFNVPYHPKGITTTKDGGYLVCMCESYSTSVCEDSRRLVVKYTFEGDEECVYEYNGEEKLFTRPFRVTENINRDICVIDKTAMGSGQVIILDRTGLVKTIYSADRHQTNNGHINKIVSRFAPSDIACDKSGRIFIVESDNHKVHLLNKTGSLIGHFLTNESDFFCPLSIATDENNQIWIGNEYGEIKMFTCDWQ</sequence>
<dbReference type="Pfam" id="PF00643">
    <property type="entry name" value="zf-B_box"/>
    <property type="match status" value="1"/>
</dbReference>
<protein>
    <recommendedName>
        <fullName evidence="3">B box-type domain-containing protein</fullName>
    </recommendedName>
</protein>
<dbReference type="InterPro" id="IPR058030">
    <property type="entry name" value="TRIM8/14/16/25/29/45/65_CC"/>
</dbReference>
<keyword evidence="1" id="KW-0862">Zinc</keyword>
<keyword evidence="2" id="KW-0175">Coiled coil</keyword>
<dbReference type="InterPro" id="IPR011042">
    <property type="entry name" value="6-blade_b-propeller_TolB-like"/>
</dbReference>
<dbReference type="InterPro" id="IPR047153">
    <property type="entry name" value="TRIM45/56/19-like"/>
</dbReference>
<dbReference type="InterPro" id="IPR000315">
    <property type="entry name" value="Znf_B-box"/>
</dbReference>
<dbReference type="Gene3D" id="2.120.10.30">
    <property type="entry name" value="TolB, C-terminal domain"/>
    <property type="match status" value="1"/>
</dbReference>
<dbReference type="PANTHER" id="PTHR25462">
    <property type="entry name" value="BONUS, ISOFORM C-RELATED"/>
    <property type="match status" value="1"/>
</dbReference>
<dbReference type="PANTHER" id="PTHR25462:SF296">
    <property type="entry name" value="MEIOTIC P26, ISOFORM F"/>
    <property type="match status" value="1"/>
</dbReference>
<dbReference type="OrthoDB" id="1616686at2759"/>
<dbReference type="CDD" id="cd19756">
    <property type="entry name" value="Bbox2"/>
    <property type="match status" value="1"/>
</dbReference>
<feature type="domain" description="B box-type" evidence="3">
    <location>
        <begin position="81"/>
        <end position="123"/>
    </location>
</feature>
<dbReference type="PROSITE" id="PS50119">
    <property type="entry name" value="ZF_BBOX"/>
    <property type="match status" value="1"/>
</dbReference>
<dbReference type="GO" id="GO:0008270">
    <property type="term" value="F:zinc ion binding"/>
    <property type="evidence" value="ECO:0007669"/>
    <property type="project" value="UniProtKB-KW"/>
</dbReference>
<dbReference type="AlphaFoldDB" id="A0A8S3TIF2"/>
<proteinExistence type="predicted"/>
<organism evidence="4 5">
    <name type="scientific">Mytilus edulis</name>
    <name type="common">Blue mussel</name>
    <dbReference type="NCBI Taxonomy" id="6550"/>
    <lineage>
        <taxon>Eukaryota</taxon>
        <taxon>Metazoa</taxon>
        <taxon>Spiralia</taxon>
        <taxon>Lophotrochozoa</taxon>
        <taxon>Mollusca</taxon>
        <taxon>Bivalvia</taxon>
        <taxon>Autobranchia</taxon>
        <taxon>Pteriomorphia</taxon>
        <taxon>Mytilida</taxon>
        <taxon>Mytiloidea</taxon>
        <taxon>Mytilidae</taxon>
        <taxon>Mytilinae</taxon>
        <taxon>Mytilus</taxon>
    </lineage>
</organism>
<reference evidence="4" key="1">
    <citation type="submission" date="2021-03" db="EMBL/GenBank/DDBJ databases">
        <authorList>
            <person name="Bekaert M."/>
        </authorList>
    </citation>
    <scope>NUCLEOTIDE SEQUENCE</scope>
</reference>
<keyword evidence="1" id="KW-0479">Metal-binding</keyword>
<dbReference type="Proteomes" id="UP000683360">
    <property type="component" value="Unassembled WGS sequence"/>
</dbReference>
<comment type="caution">
    <text evidence="4">The sequence shown here is derived from an EMBL/GenBank/DDBJ whole genome shotgun (WGS) entry which is preliminary data.</text>
</comment>
<gene>
    <name evidence="4" type="ORF">MEDL_46005</name>
</gene>
<evidence type="ECO:0000313" key="4">
    <source>
        <dbReference type="EMBL" id="CAG2233371.1"/>
    </source>
</evidence>
<evidence type="ECO:0000259" key="3">
    <source>
        <dbReference type="PROSITE" id="PS50119"/>
    </source>
</evidence>
<feature type="coiled-coil region" evidence="2">
    <location>
        <begin position="131"/>
        <end position="166"/>
    </location>
</feature>
<evidence type="ECO:0000256" key="1">
    <source>
        <dbReference type="PROSITE-ProRule" id="PRU00024"/>
    </source>
</evidence>
<dbReference type="SUPFAM" id="SSF63829">
    <property type="entry name" value="Calcium-dependent phosphotriesterase"/>
    <property type="match status" value="1"/>
</dbReference>
<evidence type="ECO:0000256" key="2">
    <source>
        <dbReference type="SAM" id="Coils"/>
    </source>
</evidence>
<keyword evidence="1" id="KW-0863">Zinc-finger</keyword>